<dbReference type="Proteomes" id="UP000712157">
    <property type="component" value="Unassembled WGS sequence"/>
</dbReference>
<dbReference type="InterPro" id="IPR028082">
    <property type="entry name" value="Peripla_BP_I"/>
</dbReference>
<dbReference type="EMBL" id="JAHQCW010000005">
    <property type="protein sequence ID" value="MBU9735750.1"/>
    <property type="molecule type" value="Genomic_DNA"/>
</dbReference>
<protein>
    <submittedName>
        <fullName evidence="6">Sugar ABC transporter substrate-binding protein</fullName>
    </submittedName>
</protein>
<evidence type="ECO:0000256" key="1">
    <source>
        <dbReference type="ARBA" id="ARBA00004196"/>
    </source>
</evidence>
<reference evidence="6" key="1">
    <citation type="submission" date="2021-06" db="EMBL/GenBank/DDBJ databases">
        <title>Description of novel taxa of the family Lachnospiraceae.</title>
        <authorList>
            <person name="Chaplin A.V."/>
            <person name="Sokolova S.R."/>
            <person name="Pikina A.P."/>
            <person name="Korzhanova M."/>
            <person name="Belova V."/>
            <person name="Korostin D."/>
            <person name="Efimov B.A."/>
        </authorList>
    </citation>
    <scope>NUCLEOTIDE SEQUENCE</scope>
    <source>
        <strain evidence="6">ASD5720</strain>
    </source>
</reference>
<accession>A0A949NH75</accession>
<evidence type="ECO:0000256" key="3">
    <source>
        <dbReference type="SAM" id="MobiDB-lite"/>
    </source>
</evidence>
<comment type="caution">
    <text evidence="6">The sequence shown here is derived from an EMBL/GenBank/DDBJ whole genome shotgun (WGS) entry which is preliminary data.</text>
</comment>
<evidence type="ECO:0000313" key="7">
    <source>
        <dbReference type="Proteomes" id="UP000712157"/>
    </source>
</evidence>
<dbReference type="PANTHER" id="PTHR30036:SF7">
    <property type="entry name" value="ABC TRANSPORTER PERIPLASMIC-BINDING PROTEIN YPHF"/>
    <property type="match status" value="1"/>
</dbReference>
<feature type="compositionally biased region" description="Polar residues" evidence="3">
    <location>
        <begin position="23"/>
        <end position="34"/>
    </location>
</feature>
<dbReference type="GO" id="GO:0030246">
    <property type="term" value="F:carbohydrate binding"/>
    <property type="evidence" value="ECO:0007669"/>
    <property type="project" value="TreeGrafter"/>
</dbReference>
<dbReference type="SUPFAM" id="SSF53822">
    <property type="entry name" value="Periplasmic binding protein-like I"/>
    <property type="match status" value="1"/>
</dbReference>
<evidence type="ECO:0000313" key="6">
    <source>
        <dbReference type="EMBL" id="MBU9735750.1"/>
    </source>
</evidence>
<evidence type="ECO:0000259" key="5">
    <source>
        <dbReference type="Pfam" id="PF13407"/>
    </source>
</evidence>
<feature type="signal peptide" evidence="4">
    <location>
        <begin position="1"/>
        <end position="19"/>
    </location>
</feature>
<feature type="region of interest" description="Disordered" evidence="3">
    <location>
        <begin position="23"/>
        <end position="57"/>
    </location>
</feature>
<proteinExistence type="inferred from homology"/>
<dbReference type="InterPro" id="IPR025997">
    <property type="entry name" value="SBP_2_dom"/>
</dbReference>
<dbReference type="RefSeq" id="WP_158348282.1">
    <property type="nucleotide sequence ID" value="NZ_JAHQCW010000005.1"/>
</dbReference>
<keyword evidence="4" id="KW-0732">Signal</keyword>
<dbReference type="InterPro" id="IPR050555">
    <property type="entry name" value="Bact_Solute-Bind_Prot2"/>
</dbReference>
<feature type="chain" id="PRO_5039708138" evidence="4">
    <location>
        <begin position="20"/>
        <end position="363"/>
    </location>
</feature>
<dbReference type="PANTHER" id="PTHR30036">
    <property type="entry name" value="D-XYLOSE-BINDING PERIPLASMIC PROTEIN"/>
    <property type="match status" value="1"/>
</dbReference>
<dbReference type="CDD" id="cd01536">
    <property type="entry name" value="PBP1_ABC_sugar_binding-like"/>
    <property type="match status" value="1"/>
</dbReference>
<organism evidence="6 7">
    <name type="scientific">Diplocloster agilis</name>
    <dbReference type="NCBI Taxonomy" id="2850323"/>
    <lineage>
        <taxon>Bacteria</taxon>
        <taxon>Bacillati</taxon>
        <taxon>Bacillota</taxon>
        <taxon>Clostridia</taxon>
        <taxon>Lachnospirales</taxon>
        <taxon>Lachnospiraceae</taxon>
        <taxon>Diplocloster</taxon>
    </lineage>
</organism>
<sequence>MKKLTALLLVGVMSLSLVGCGNSSAPKDTGSTGDTKTETGGDAGETAPAKEESGDASGKQTINIAWCDDTLDATRSLMLEACKKRVEEINAERDDIEVVLNYYDAQASVDQQISNVETAALTKPDVFVFSCVDSEGSLPCLQTMKDTGASIIDIRDMGSDLVDVVFYGSDEETYKAAVQDWVRNYLDANPDVNLKCGLIYGKASQTLQLIRCDLMKELAKEMPERIEIVAEGYGDWDTQKAMGIMEDWIQAYPEINYVCAANDIMALGASNALVSAGIKDKVVLTGIDLDSGPELIKDGKQDLDVGASITDNDQIMDIAVKLATDTWDGGNTYTLDAVMRVDASNIDAYMAGDYAACSFAIEK</sequence>
<dbReference type="AlphaFoldDB" id="A0A949NH75"/>
<dbReference type="Gene3D" id="3.40.50.2300">
    <property type="match status" value="2"/>
</dbReference>
<comment type="subcellular location">
    <subcellularLocation>
        <location evidence="1">Cell envelope</location>
    </subcellularLocation>
</comment>
<feature type="domain" description="Periplasmic binding protein" evidence="5">
    <location>
        <begin position="78"/>
        <end position="329"/>
    </location>
</feature>
<name>A0A949NH75_9FIRM</name>
<evidence type="ECO:0000256" key="2">
    <source>
        <dbReference type="ARBA" id="ARBA00007639"/>
    </source>
</evidence>
<dbReference type="PROSITE" id="PS51257">
    <property type="entry name" value="PROKAR_LIPOPROTEIN"/>
    <property type="match status" value="1"/>
</dbReference>
<gene>
    <name evidence="6" type="ORF">KTH89_04320</name>
</gene>
<dbReference type="Pfam" id="PF13407">
    <property type="entry name" value="Peripla_BP_4"/>
    <property type="match status" value="1"/>
</dbReference>
<dbReference type="GO" id="GO:0030288">
    <property type="term" value="C:outer membrane-bounded periplasmic space"/>
    <property type="evidence" value="ECO:0007669"/>
    <property type="project" value="TreeGrafter"/>
</dbReference>
<comment type="similarity">
    <text evidence="2">Belongs to the bacterial solute-binding protein 2 family.</text>
</comment>
<evidence type="ECO:0000256" key="4">
    <source>
        <dbReference type="SAM" id="SignalP"/>
    </source>
</evidence>
<keyword evidence="7" id="KW-1185">Reference proteome</keyword>